<dbReference type="OrthoDB" id="6416122at2759"/>
<dbReference type="EnsemblMetazoa" id="G1776.3">
    <property type="protein sequence ID" value="G1776.3:cds"/>
    <property type="gene ID" value="G1776"/>
</dbReference>
<comment type="subcellular location">
    <subcellularLocation>
        <location evidence="1">Membrane</location>
        <topology evidence="1">Multi-pass membrane protein</topology>
    </subcellularLocation>
</comment>
<evidence type="ECO:0000256" key="4">
    <source>
        <dbReference type="ARBA" id="ARBA00023136"/>
    </source>
</evidence>
<dbReference type="PANTHER" id="PTHR20952">
    <property type="entry name" value="ADP-RIBOSYLATION-LIKE FACTOR 6-INTERACTING PROTEIN"/>
    <property type="match status" value="1"/>
</dbReference>
<evidence type="ECO:0000313" key="7">
    <source>
        <dbReference type="EnsemblMetazoa" id="G1776.2:cds"/>
    </source>
</evidence>
<dbReference type="EnsemblMetazoa" id="G1776.1">
    <property type="protein sequence ID" value="G1776.1:cds"/>
    <property type="gene ID" value="G1776"/>
</dbReference>
<dbReference type="InterPro" id="IPR057282">
    <property type="entry name" value="RETREG1-3-like_RHD"/>
</dbReference>
<keyword evidence="4 5" id="KW-0472">Membrane</keyword>
<protein>
    <recommendedName>
        <fullName evidence="6">RETREG1-3/ARL6IP-like N-terminal reticulon-homology domain-containing protein</fullName>
    </recommendedName>
</protein>
<evidence type="ECO:0000256" key="5">
    <source>
        <dbReference type="SAM" id="Phobius"/>
    </source>
</evidence>
<feature type="transmembrane region" description="Helical" evidence="5">
    <location>
        <begin position="136"/>
        <end position="153"/>
    </location>
</feature>
<evidence type="ECO:0000256" key="2">
    <source>
        <dbReference type="ARBA" id="ARBA00022692"/>
    </source>
</evidence>
<evidence type="ECO:0000259" key="6">
    <source>
        <dbReference type="Pfam" id="PF24456"/>
    </source>
</evidence>
<reference evidence="7" key="1">
    <citation type="submission" date="2022-08" db="UniProtKB">
        <authorList>
            <consortium name="EnsemblMetazoa"/>
        </authorList>
    </citation>
    <scope>IDENTIFICATION</scope>
    <source>
        <strain evidence="7">05x7-T-G4-1.051#20</strain>
    </source>
</reference>
<evidence type="ECO:0000313" key="8">
    <source>
        <dbReference type="Proteomes" id="UP000005408"/>
    </source>
</evidence>
<dbReference type="OMA" id="WTGQKEK"/>
<organism evidence="7 8">
    <name type="scientific">Magallana gigas</name>
    <name type="common">Pacific oyster</name>
    <name type="synonym">Crassostrea gigas</name>
    <dbReference type="NCBI Taxonomy" id="29159"/>
    <lineage>
        <taxon>Eukaryota</taxon>
        <taxon>Metazoa</taxon>
        <taxon>Spiralia</taxon>
        <taxon>Lophotrochozoa</taxon>
        <taxon>Mollusca</taxon>
        <taxon>Bivalvia</taxon>
        <taxon>Autobranchia</taxon>
        <taxon>Pteriomorphia</taxon>
        <taxon>Ostreida</taxon>
        <taxon>Ostreoidea</taxon>
        <taxon>Ostreidae</taxon>
        <taxon>Magallana</taxon>
    </lineage>
</organism>
<accession>A0A8W8JBT1</accession>
<dbReference type="EnsemblMetazoa" id="G1776.2">
    <property type="protein sequence ID" value="G1776.2:cds"/>
    <property type="gene ID" value="G1776"/>
</dbReference>
<dbReference type="Pfam" id="PF24456">
    <property type="entry name" value="RHD_RETREG1-3"/>
    <property type="match status" value="1"/>
</dbReference>
<evidence type="ECO:0000256" key="1">
    <source>
        <dbReference type="ARBA" id="ARBA00004141"/>
    </source>
</evidence>
<keyword evidence="2 5" id="KW-0812">Transmembrane</keyword>
<feature type="domain" description="RETREG1-3/ARL6IP-like N-terminal reticulon-homology" evidence="6">
    <location>
        <begin position="28"/>
        <end position="187"/>
    </location>
</feature>
<feature type="transmembrane region" description="Helical" evidence="5">
    <location>
        <begin position="44"/>
        <end position="63"/>
    </location>
</feature>
<dbReference type="Proteomes" id="UP000005408">
    <property type="component" value="Unassembled WGS sequence"/>
</dbReference>
<evidence type="ECO:0000256" key="3">
    <source>
        <dbReference type="ARBA" id="ARBA00022989"/>
    </source>
</evidence>
<dbReference type="PANTHER" id="PTHR20952:SF0">
    <property type="entry name" value="ADP-RIBOSYLATION FACTOR-LIKE PROTEIN 6-INTERACTING PROTEIN 1"/>
    <property type="match status" value="1"/>
</dbReference>
<dbReference type="GO" id="GO:0016020">
    <property type="term" value="C:membrane"/>
    <property type="evidence" value="ECO:0007669"/>
    <property type="project" value="UniProtKB-SubCell"/>
</dbReference>
<dbReference type="CDD" id="cd22559">
    <property type="entry name" value="Arl6IP1"/>
    <property type="match status" value="1"/>
</dbReference>
<feature type="transmembrane region" description="Helical" evidence="5">
    <location>
        <begin position="159"/>
        <end position="178"/>
    </location>
</feature>
<sequence>MENEIINPETESPSYNLQQIKRDLEGWREVLLPLNGLLHWEKPYYPAIIVGLNTFIFSLIWYFDPSVLTTFALIGLAVSLIDFLVPIIGPSVVTAKWTRKQEEQYQDICCRIMNAKTHFVNAKTTMSSLKAEKPKIYFLIVMGTLVAMAWLGSRMDNLCMTYFLVNLILLIPGIRQHAVLQKYLARFLNVCKSLVGKGPKKMKSS</sequence>
<feature type="transmembrane region" description="Helical" evidence="5">
    <location>
        <begin position="69"/>
        <end position="93"/>
    </location>
</feature>
<dbReference type="InterPro" id="IPR052114">
    <property type="entry name" value="ER_autophagy_membrane_reg"/>
</dbReference>
<keyword evidence="8" id="KW-1185">Reference proteome</keyword>
<proteinExistence type="predicted"/>
<dbReference type="GO" id="GO:0005783">
    <property type="term" value="C:endoplasmic reticulum"/>
    <property type="evidence" value="ECO:0007669"/>
    <property type="project" value="UniProtKB-ARBA"/>
</dbReference>
<keyword evidence="3 5" id="KW-1133">Transmembrane helix</keyword>
<dbReference type="AlphaFoldDB" id="A0A8W8JBT1"/>
<name>A0A8W8JBT1_MAGGI</name>